<name>A0A1F7RW91_9BACT</name>
<dbReference type="EMBL" id="MGDD01000159">
    <property type="protein sequence ID" value="OGL45826.1"/>
    <property type="molecule type" value="Genomic_DNA"/>
</dbReference>
<sequence length="82" mass="9834">MEKKEPRNLGETMRDEMYLKDNIINLLREGARTIPEIAAELDIPSQEVMMYVMAMRRYGKIEELPKSRMDDYYQYQLKQEKG</sequence>
<evidence type="ECO:0000313" key="1">
    <source>
        <dbReference type="EMBL" id="OGL45826.1"/>
    </source>
</evidence>
<comment type="caution">
    <text evidence="1">The sequence shown here is derived from an EMBL/GenBank/DDBJ whole genome shotgun (WGS) entry which is preliminary data.</text>
</comment>
<evidence type="ECO:0000313" key="2">
    <source>
        <dbReference type="Proteomes" id="UP000179266"/>
    </source>
</evidence>
<dbReference type="Proteomes" id="UP000179266">
    <property type="component" value="Unassembled WGS sequence"/>
</dbReference>
<protein>
    <submittedName>
        <fullName evidence="1">Uncharacterized protein</fullName>
    </submittedName>
</protein>
<accession>A0A1F7RW91</accession>
<proteinExistence type="predicted"/>
<gene>
    <name evidence="1" type="ORF">A2161_15120</name>
</gene>
<dbReference type="InterPro" id="IPR036388">
    <property type="entry name" value="WH-like_DNA-bd_sf"/>
</dbReference>
<organism evidence="1 2">
    <name type="scientific">Candidatus Schekmanbacteria bacterium RBG_13_48_7</name>
    <dbReference type="NCBI Taxonomy" id="1817878"/>
    <lineage>
        <taxon>Bacteria</taxon>
        <taxon>Candidatus Schekmaniibacteriota</taxon>
    </lineage>
</organism>
<reference evidence="1 2" key="1">
    <citation type="journal article" date="2016" name="Nat. Commun.">
        <title>Thousands of microbial genomes shed light on interconnected biogeochemical processes in an aquifer system.</title>
        <authorList>
            <person name="Anantharaman K."/>
            <person name="Brown C.T."/>
            <person name="Hug L.A."/>
            <person name="Sharon I."/>
            <person name="Castelle C.J."/>
            <person name="Probst A.J."/>
            <person name="Thomas B.C."/>
            <person name="Singh A."/>
            <person name="Wilkins M.J."/>
            <person name="Karaoz U."/>
            <person name="Brodie E.L."/>
            <person name="Williams K.H."/>
            <person name="Hubbard S.S."/>
            <person name="Banfield J.F."/>
        </authorList>
    </citation>
    <scope>NUCLEOTIDE SEQUENCE [LARGE SCALE GENOMIC DNA]</scope>
</reference>
<dbReference type="AlphaFoldDB" id="A0A1F7RW91"/>
<dbReference type="Gene3D" id="1.10.10.10">
    <property type="entry name" value="Winged helix-like DNA-binding domain superfamily/Winged helix DNA-binding domain"/>
    <property type="match status" value="1"/>
</dbReference>